<dbReference type="InterPro" id="IPR002935">
    <property type="entry name" value="SAM_O-MeTrfase"/>
</dbReference>
<dbReference type="GO" id="GO:0032259">
    <property type="term" value="P:methylation"/>
    <property type="evidence" value="ECO:0007669"/>
    <property type="project" value="UniProtKB-KW"/>
</dbReference>
<dbReference type="PANTHER" id="PTHR10509:SF93">
    <property type="entry name" value="CATECHOL O-METHYLTRANSFERASE DOMAIN-CONTAINING PROTEIN 1"/>
    <property type="match status" value="1"/>
</dbReference>
<dbReference type="Proteomes" id="UP000053660">
    <property type="component" value="Unassembled WGS sequence"/>
</dbReference>
<organism evidence="5 6">
    <name type="scientific">Oesophagostomum dentatum</name>
    <name type="common">Nodular worm</name>
    <dbReference type="NCBI Taxonomy" id="61180"/>
    <lineage>
        <taxon>Eukaryota</taxon>
        <taxon>Metazoa</taxon>
        <taxon>Ecdysozoa</taxon>
        <taxon>Nematoda</taxon>
        <taxon>Chromadorea</taxon>
        <taxon>Rhabditida</taxon>
        <taxon>Rhabditina</taxon>
        <taxon>Rhabditomorpha</taxon>
        <taxon>Strongyloidea</taxon>
        <taxon>Strongylidae</taxon>
        <taxon>Oesophagostomum</taxon>
    </lineage>
</organism>
<dbReference type="InterPro" id="IPR050362">
    <property type="entry name" value="Cation-dep_OMT"/>
</dbReference>
<dbReference type="InterPro" id="IPR029063">
    <property type="entry name" value="SAM-dependent_MTases_sf"/>
</dbReference>
<gene>
    <name evidence="5" type="ORF">OESDEN_11248</name>
</gene>
<dbReference type="Pfam" id="PF01596">
    <property type="entry name" value="Methyltransf_3"/>
    <property type="match status" value="1"/>
</dbReference>
<dbReference type="GO" id="GO:0008757">
    <property type="term" value="F:S-adenosylmethionine-dependent methyltransferase activity"/>
    <property type="evidence" value="ECO:0007669"/>
    <property type="project" value="TreeGrafter"/>
</dbReference>
<reference evidence="5 6" key="1">
    <citation type="submission" date="2014-03" db="EMBL/GenBank/DDBJ databases">
        <title>Draft genome of the hookworm Oesophagostomum dentatum.</title>
        <authorList>
            <person name="Mitreva M."/>
        </authorList>
    </citation>
    <scope>NUCLEOTIDE SEQUENCE [LARGE SCALE GENOMIC DNA]</scope>
    <source>
        <strain evidence="5 6">OD-Hann</strain>
    </source>
</reference>
<dbReference type="OrthoDB" id="10251242at2759"/>
<protein>
    <submittedName>
        <fullName evidence="5">O-methyltransferase</fullName>
    </submittedName>
</protein>
<proteinExistence type="inferred from homology"/>
<dbReference type="GO" id="GO:0008171">
    <property type="term" value="F:O-methyltransferase activity"/>
    <property type="evidence" value="ECO:0007669"/>
    <property type="project" value="InterPro"/>
</dbReference>
<dbReference type="PANTHER" id="PTHR10509">
    <property type="entry name" value="O-METHYLTRANSFERASE-RELATED"/>
    <property type="match status" value="1"/>
</dbReference>
<evidence type="ECO:0000256" key="4">
    <source>
        <dbReference type="ARBA" id="ARBA00023453"/>
    </source>
</evidence>
<evidence type="ECO:0000256" key="1">
    <source>
        <dbReference type="ARBA" id="ARBA00022603"/>
    </source>
</evidence>
<dbReference type="EMBL" id="KN554947">
    <property type="protein sequence ID" value="KHJ88947.1"/>
    <property type="molecule type" value="Genomic_DNA"/>
</dbReference>
<comment type="similarity">
    <text evidence="4">Belongs to the class I-like SAM-binding methyltransferase superfamily. Cation-dependent O-methyltransferase family.</text>
</comment>
<evidence type="ECO:0000313" key="6">
    <source>
        <dbReference type="Proteomes" id="UP000053660"/>
    </source>
</evidence>
<dbReference type="AlphaFoldDB" id="A0A0B1SZK5"/>
<evidence type="ECO:0000256" key="2">
    <source>
        <dbReference type="ARBA" id="ARBA00022679"/>
    </source>
</evidence>
<keyword evidence="1 5" id="KW-0489">Methyltransferase</keyword>
<dbReference type="PROSITE" id="PS51682">
    <property type="entry name" value="SAM_OMT_I"/>
    <property type="match status" value="1"/>
</dbReference>
<evidence type="ECO:0000256" key="3">
    <source>
        <dbReference type="ARBA" id="ARBA00022691"/>
    </source>
</evidence>
<dbReference type="SUPFAM" id="SSF53335">
    <property type="entry name" value="S-adenosyl-L-methionine-dependent methyltransferases"/>
    <property type="match status" value="1"/>
</dbReference>
<sequence>MSTIAKSSHNPTADPVVDYCAKHTIKQQPIQKELFESSMQKIPGGRMLGAPEIHTLGETLIHLINGKKILDIGTLSGASALAWALAAGEGGKVYTLDITFDKYNEIGVPIISKDEDIFKRIITVEGPALESLDRFITEGQSGTFDFAFIDADKGNYTNYYERCVTLLRKGGVIMVDNALMKGTVTKDPSMFNEMAKGVDEMNKKIFNDDRTYSAIFNTGDGIHLAFKK</sequence>
<dbReference type="Gene3D" id="3.40.50.150">
    <property type="entry name" value="Vaccinia Virus protein VP39"/>
    <property type="match status" value="1"/>
</dbReference>
<evidence type="ECO:0000313" key="5">
    <source>
        <dbReference type="EMBL" id="KHJ88947.1"/>
    </source>
</evidence>
<name>A0A0B1SZK5_OESDE</name>
<accession>A0A0B1SZK5</accession>
<keyword evidence="3" id="KW-0949">S-adenosyl-L-methionine</keyword>
<keyword evidence="2 5" id="KW-0808">Transferase</keyword>
<keyword evidence="6" id="KW-1185">Reference proteome</keyword>